<feature type="region of interest" description="Disordered" evidence="2">
    <location>
        <begin position="1"/>
        <end position="28"/>
    </location>
</feature>
<feature type="coiled-coil region" evidence="1">
    <location>
        <begin position="52"/>
        <end position="79"/>
    </location>
</feature>
<gene>
    <name evidence="4" type="ORF">HAX54_012355</name>
</gene>
<comment type="caution">
    <text evidence="4">The sequence shown here is derived from an EMBL/GenBank/DDBJ whole genome shotgun (WGS) entry which is preliminary data.</text>
</comment>
<evidence type="ECO:0000256" key="1">
    <source>
        <dbReference type="SAM" id="Coils"/>
    </source>
</evidence>
<keyword evidence="3" id="KW-1133">Transmembrane helix</keyword>
<sequence length="141" mass="15347">SCTRARQNGLGGTPAIPKPSIASKTRGSHLVGGMGGPYDVASFSPSQEDFVNTTLHLENESLRLEIEQLKTQLAQNEDTAAARHNDLMTMIWSMSPTAMDSPSAAAPSSLAPRPCLFLFCVLNIDGFFICSWIFSWFLCSY</sequence>
<reference evidence="4 5" key="1">
    <citation type="journal article" date="2021" name="BMC Genomics">
        <title>Datura genome reveals duplications of psychoactive alkaloid biosynthetic genes and high mutation rate following tissue culture.</title>
        <authorList>
            <person name="Rajewski A."/>
            <person name="Carter-House D."/>
            <person name="Stajich J."/>
            <person name="Litt A."/>
        </authorList>
    </citation>
    <scope>NUCLEOTIDE SEQUENCE [LARGE SCALE GENOMIC DNA]</scope>
    <source>
        <strain evidence="4">AR-01</strain>
    </source>
</reference>
<keyword evidence="1" id="KW-0175">Coiled coil</keyword>
<evidence type="ECO:0000313" key="5">
    <source>
        <dbReference type="Proteomes" id="UP000823775"/>
    </source>
</evidence>
<dbReference type="EMBL" id="JACEIK010017176">
    <property type="protein sequence ID" value="MCE5165804.1"/>
    <property type="molecule type" value="Genomic_DNA"/>
</dbReference>
<evidence type="ECO:0000256" key="2">
    <source>
        <dbReference type="SAM" id="MobiDB-lite"/>
    </source>
</evidence>
<accession>A0ABS8Y6U4</accession>
<keyword evidence="3" id="KW-0472">Membrane</keyword>
<evidence type="ECO:0000256" key="3">
    <source>
        <dbReference type="SAM" id="Phobius"/>
    </source>
</evidence>
<feature type="non-terminal residue" evidence="4">
    <location>
        <position position="1"/>
    </location>
</feature>
<name>A0ABS8Y6U4_DATST</name>
<protein>
    <submittedName>
        <fullName evidence="4">Uncharacterized protein</fullName>
    </submittedName>
</protein>
<dbReference type="Proteomes" id="UP000823775">
    <property type="component" value="Unassembled WGS sequence"/>
</dbReference>
<feature type="transmembrane region" description="Helical" evidence="3">
    <location>
        <begin position="116"/>
        <end position="138"/>
    </location>
</feature>
<organism evidence="4 5">
    <name type="scientific">Datura stramonium</name>
    <name type="common">Jimsonweed</name>
    <name type="synonym">Common thornapple</name>
    <dbReference type="NCBI Taxonomy" id="4076"/>
    <lineage>
        <taxon>Eukaryota</taxon>
        <taxon>Viridiplantae</taxon>
        <taxon>Streptophyta</taxon>
        <taxon>Embryophyta</taxon>
        <taxon>Tracheophyta</taxon>
        <taxon>Spermatophyta</taxon>
        <taxon>Magnoliopsida</taxon>
        <taxon>eudicotyledons</taxon>
        <taxon>Gunneridae</taxon>
        <taxon>Pentapetalae</taxon>
        <taxon>asterids</taxon>
        <taxon>lamiids</taxon>
        <taxon>Solanales</taxon>
        <taxon>Solanaceae</taxon>
        <taxon>Solanoideae</taxon>
        <taxon>Datureae</taxon>
        <taxon>Datura</taxon>
    </lineage>
</organism>
<keyword evidence="5" id="KW-1185">Reference proteome</keyword>
<keyword evidence="3" id="KW-0812">Transmembrane</keyword>
<evidence type="ECO:0000313" key="4">
    <source>
        <dbReference type="EMBL" id="MCE5165804.1"/>
    </source>
</evidence>
<proteinExistence type="predicted"/>